<dbReference type="PROSITE" id="PS50110">
    <property type="entry name" value="RESPONSE_REGULATORY"/>
    <property type="match status" value="1"/>
</dbReference>
<dbReference type="InterPro" id="IPR018062">
    <property type="entry name" value="HTH_AraC-typ_CS"/>
</dbReference>
<keyword evidence="3" id="KW-0804">Transcription</keyword>
<accession>A0A917FUV5</accession>
<sequence length="515" mass="58080">MKVVLVDDERLAIEHIKHLIPWDKHGFEIAATATNGRSALRLCEEHRPQIMIVDIRMPVMDGLELIRCVSDKQYGVKFIVMSAYEDFDYARQAISLGSVSSYLIKHEVDSHKLLHELNKARQAWETEEIQRRQQRSELIKDAVIGRAALCQASGMKPPYAMMFIHADSPFSAVPAGSIQPAAALSARWTAEETKRFSAHEAWQLIGEFPVTGSQFALLFSQKNKAAALMREALHELAAAVQSHLNRKYERSFSVFYACQTADSTCLTSTFHQLSAAALHAVFCGRGALLDADSLPLPGDNAVHQSRSIQPDRLHEGLAQNSCERTQHAVNDLFAQVCRPVWDLRGLYDLVSLLASTVNDIRVKKGMPDIDPFDPAEYSPVYRIDEIARRFAAMLGDLCGDAGQHHISSKLSAALRYIHEQFHNDINIEDVSYATGISPSYLHQLFKRELRRTFLDYLTAHRINQAKRILRQENIKMTEVAARVGYRSPQHFSQVFKRMTGELPHQYRDGGGGYRP</sequence>
<reference evidence="7" key="2">
    <citation type="submission" date="2020-09" db="EMBL/GenBank/DDBJ databases">
        <authorList>
            <person name="Sun Q."/>
            <person name="Zhou Y."/>
        </authorList>
    </citation>
    <scope>NUCLEOTIDE SEQUENCE</scope>
    <source>
        <strain evidence="7">CGMCC 1.12987</strain>
    </source>
</reference>
<dbReference type="InterPro" id="IPR020449">
    <property type="entry name" value="Tscrpt_reg_AraC-type_HTH"/>
</dbReference>
<dbReference type="GO" id="GO:0003700">
    <property type="term" value="F:DNA-binding transcription factor activity"/>
    <property type="evidence" value="ECO:0007669"/>
    <property type="project" value="InterPro"/>
</dbReference>
<dbReference type="PROSITE" id="PS01124">
    <property type="entry name" value="HTH_ARAC_FAMILY_2"/>
    <property type="match status" value="1"/>
</dbReference>
<dbReference type="RefSeq" id="WP_188530995.1">
    <property type="nucleotide sequence ID" value="NZ_BMGR01000006.1"/>
</dbReference>
<keyword evidence="2" id="KW-0238">DNA-binding</keyword>
<keyword evidence="4" id="KW-0597">Phosphoprotein</keyword>
<dbReference type="SUPFAM" id="SSF52172">
    <property type="entry name" value="CheY-like"/>
    <property type="match status" value="1"/>
</dbReference>
<dbReference type="PANTHER" id="PTHR43280">
    <property type="entry name" value="ARAC-FAMILY TRANSCRIPTIONAL REGULATOR"/>
    <property type="match status" value="1"/>
</dbReference>
<evidence type="ECO:0000259" key="5">
    <source>
        <dbReference type="PROSITE" id="PS01124"/>
    </source>
</evidence>
<reference evidence="7" key="1">
    <citation type="journal article" date="2014" name="Int. J. Syst. Evol. Microbiol.">
        <title>Complete genome sequence of Corynebacterium casei LMG S-19264T (=DSM 44701T), isolated from a smear-ripened cheese.</title>
        <authorList>
            <consortium name="US DOE Joint Genome Institute (JGI-PGF)"/>
            <person name="Walter F."/>
            <person name="Albersmeier A."/>
            <person name="Kalinowski J."/>
            <person name="Ruckert C."/>
        </authorList>
    </citation>
    <scope>NUCLEOTIDE SEQUENCE</scope>
    <source>
        <strain evidence="7">CGMCC 1.12987</strain>
    </source>
</reference>
<feature type="domain" description="Response regulatory" evidence="6">
    <location>
        <begin position="2"/>
        <end position="120"/>
    </location>
</feature>
<proteinExistence type="predicted"/>
<evidence type="ECO:0008006" key="9">
    <source>
        <dbReference type="Google" id="ProtNLM"/>
    </source>
</evidence>
<feature type="modified residue" description="4-aspartylphosphate" evidence="4">
    <location>
        <position position="54"/>
    </location>
</feature>
<organism evidence="7 8">
    <name type="scientific">Paenibacillus abyssi</name>
    <dbReference type="NCBI Taxonomy" id="1340531"/>
    <lineage>
        <taxon>Bacteria</taxon>
        <taxon>Bacillati</taxon>
        <taxon>Bacillota</taxon>
        <taxon>Bacilli</taxon>
        <taxon>Bacillales</taxon>
        <taxon>Paenibacillaceae</taxon>
        <taxon>Paenibacillus</taxon>
    </lineage>
</organism>
<name>A0A917FUV5_9BACL</name>
<dbReference type="GO" id="GO:0043565">
    <property type="term" value="F:sequence-specific DNA binding"/>
    <property type="evidence" value="ECO:0007669"/>
    <property type="project" value="InterPro"/>
</dbReference>
<dbReference type="AlphaFoldDB" id="A0A917FUV5"/>
<dbReference type="Proteomes" id="UP000644756">
    <property type="component" value="Unassembled WGS sequence"/>
</dbReference>
<evidence type="ECO:0000256" key="4">
    <source>
        <dbReference type="PROSITE-ProRule" id="PRU00169"/>
    </source>
</evidence>
<dbReference type="Pfam" id="PF12833">
    <property type="entry name" value="HTH_18"/>
    <property type="match status" value="1"/>
</dbReference>
<dbReference type="InterPro" id="IPR018060">
    <property type="entry name" value="HTH_AraC"/>
</dbReference>
<dbReference type="InterPro" id="IPR001789">
    <property type="entry name" value="Sig_transdc_resp-reg_receiver"/>
</dbReference>
<dbReference type="InterPro" id="IPR009057">
    <property type="entry name" value="Homeodomain-like_sf"/>
</dbReference>
<evidence type="ECO:0000256" key="1">
    <source>
        <dbReference type="ARBA" id="ARBA00023015"/>
    </source>
</evidence>
<dbReference type="GO" id="GO:0000160">
    <property type="term" value="P:phosphorelay signal transduction system"/>
    <property type="evidence" value="ECO:0007669"/>
    <property type="project" value="InterPro"/>
</dbReference>
<dbReference type="PROSITE" id="PS00041">
    <property type="entry name" value="HTH_ARAC_FAMILY_1"/>
    <property type="match status" value="1"/>
</dbReference>
<dbReference type="PRINTS" id="PR00032">
    <property type="entry name" value="HTHARAC"/>
</dbReference>
<dbReference type="EMBL" id="BMGR01000006">
    <property type="protein sequence ID" value="GGG03419.1"/>
    <property type="molecule type" value="Genomic_DNA"/>
</dbReference>
<dbReference type="PANTHER" id="PTHR43280:SF2">
    <property type="entry name" value="HTH-TYPE TRANSCRIPTIONAL REGULATOR EXSA"/>
    <property type="match status" value="1"/>
</dbReference>
<protein>
    <recommendedName>
        <fullName evidence="9">DNA-binding response regulator</fullName>
    </recommendedName>
</protein>
<keyword evidence="8" id="KW-1185">Reference proteome</keyword>
<comment type="caution">
    <text evidence="7">The sequence shown here is derived from an EMBL/GenBank/DDBJ whole genome shotgun (WGS) entry which is preliminary data.</text>
</comment>
<dbReference type="Gene3D" id="3.40.50.2300">
    <property type="match status" value="1"/>
</dbReference>
<dbReference type="SUPFAM" id="SSF46689">
    <property type="entry name" value="Homeodomain-like"/>
    <property type="match status" value="2"/>
</dbReference>
<keyword evidence="1" id="KW-0805">Transcription regulation</keyword>
<evidence type="ECO:0000313" key="7">
    <source>
        <dbReference type="EMBL" id="GGG03419.1"/>
    </source>
</evidence>
<evidence type="ECO:0000313" key="8">
    <source>
        <dbReference type="Proteomes" id="UP000644756"/>
    </source>
</evidence>
<gene>
    <name evidence="7" type="ORF">GCM10010916_20660</name>
</gene>
<evidence type="ECO:0000259" key="6">
    <source>
        <dbReference type="PROSITE" id="PS50110"/>
    </source>
</evidence>
<dbReference type="Gene3D" id="1.10.10.60">
    <property type="entry name" value="Homeodomain-like"/>
    <property type="match status" value="2"/>
</dbReference>
<evidence type="ECO:0000256" key="2">
    <source>
        <dbReference type="ARBA" id="ARBA00023125"/>
    </source>
</evidence>
<feature type="domain" description="HTH araC/xylS-type" evidence="5">
    <location>
        <begin position="411"/>
        <end position="509"/>
    </location>
</feature>
<dbReference type="SMART" id="SM00448">
    <property type="entry name" value="REC"/>
    <property type="match status" value="1"/>
</dbReference>
<dbReference type="CDD" id="cd17536">
    <property type="entry name" value="REC_YesN-like"/>
    <property type="match status" value="1"/>
</dbReference>
<dbReference type="Pfam" id="PF00072">
    <property type="entry name" value="Response_reg"/>
    <property type="match status" value="1"/>
</dbReference>
<dbReference type="SMART" id="SM00342">
    <property type="entry name" value="HTH_ARAC"/>
    <property type="match status" value="1"/>
</dbReference>
<evidence type="ECO:0000256" key="3">
    <source>
        <dbReference type="ARBA" id="ARBA00023163"/>
    </source>
</evidence>
<dbReference type="InterPro" id="IPR011006">
    <property type="entry name" value="CheY-like_superfamily"/>
</dbReference>